<comment type="caution">
    <text evidence="1">The sequence shown here is derived from an EMBL/GenBank/DDBJ whole genome shotgun (WGS) entry which is preliminary data.</text>
</comment>
<gene>
    <name evidence="1" type="ORF">CLTHE_30000</name>
</gene>
<evidence type="ECO:0000313" key="1">
    <source>
        <dbReference type="EMBL" id="OPX45813.1"/>
    </source>
</evidence>
<reference evidence="1 2" key="1">
    <citation type="submission" date="2016-02" db="EMBL/GenBank/DDBJ databases">
        <title>Genome sequence of Clostridium thermobutyricum DSM 4928.</title>
        <authorList>
            <person name="Poehlein A."/>
            <person name="Daniel R."/>
        </authorList>
    </citation>
    <scope>NUCLEOTIDE SEQUENCE [LARGE SCALE GENOMIC DNA]</scope>
    <source>
        <strain evidence="1 2">DSM 4928</strain>
    </source>
</reference>
<organism evidence="1 2">
    <name type="scientific">Clostridium thermobutyricum DSM 4928</name>
    <dbReference type="NCBI Taxonomy" id="1121339"/>
    <lineage>
        <taxon>Bacteria</taxon>
        <taxon>Bacillati</taxon>
        <taxon>Bacillota</taxon>
        <taxon>Clostridia</taxon>
        <taxon>Eubacteriales</taxon>
        <taxon>Clostridiaceae</taxon>
        <taxon>Clostridium</taxon>
    </lineage>
</organism>
<protein>
    <submittedName>
        <fullName evidence="1">Uncharacterized protein</fullName>
    </submittedName>
</protein>
<dbReference type="RefSeq" id="WP_242945660.1">
    <property type="nucleotide sequence ID" value="NZ_LTAY01000093.1"/>
</dbReference>
<accession>A0A1V4SPV6</accession>
<evidence type="ECO:0000313" key="2">
    <source>
        <dbReference type="Proteomes" id="UP000191448"/>
    </source>
</evidence>
<dbReference type="Proteomes" id="UP000191448">
    <property type="component" value="Unassembled WGS sequence"/>
</dbReference>
<dbReference type="AlphaFoldDB" id="A0A1V4SPV6"/>
<proteinExistence type="predicted"/>
<name>A0A1V4SPV6_9CLOT</name>
<dbReference type="EMBL" id="LTAY01000093">
    <property type="protein sequence ID" value="OPX45813.1"/>
    <property type="molecule type" value="Genomic_DNA"/>
</dbReference>
<sequence length="186" mass="22158">MNDIKIIDEIKKFIKIPKNFNIVYKKEEIRNNEKVKIYRFQESGRFEINTPRIIVITDIYGNIESIKNLSCLYKGELLNSQEAKKKAIDIFNELDECYAKGLSFIRIENQNRSFIKEGNTINFPVQWIKFGHENGSYNWVTLSFDGEIIEIERNSIWDYLKGRRATEMWDNDDWVLCEIRKRTSIT</sequence>